<comment type="caution">
    <text evidence="7">The sequence shown here is derived from an EMBL/GenBank/DDBJ whole genome shotgun (WGS) entry which is preliminary data.</text>
</comment>
<dbReference type="RefSeq" id="WP_004957604.1">
    <property type="nucleotide sequence ID" value="NZ_GG753567.1"/>
</dbReference>
<dbReference type="CDD" id="cd03214">
    <property type="entry name" value="ABC_Iron-Siderophores_B12_Hemin"/>
    <property type="match status" value="1"/>
</dbReference>
<keyword evidence="2" id="KW-0547">Nucleotide-binding</keyword>
<dbReference type="SMART" id="SM00382">
    <property type="entry name" value="AAA"/>
    <property type="match status" value="1"/>
</dbReference>
<dbReference type="Pfam" id="PF00005">
    <property type="entry name" value="ABC_tran"/>
    <property type="match status" value="1"/>
</dbReference>
<dbReference type="SUPFAM" id="SSF52540">
    <property type="entry name" value="P-loop containing nucleoside triphosphate hydrolases"/>
    <property type="match status" value="1"/>
</dbReference>
<dbReference type="AlphaFoldDB" id="D4E0B8"/>
<dbReference type="PANTHER" id="PTHR42794:SF1">
    <property type="entry name" value="HEMIN IMPORT ATP-BINDING PROTEIN HMUV"/>
    <property type="match status" value="1"/>
</dbReference>
<dbReference type="InterPro" id="IPR027417">
    <property type="entry name" value="P-loop_NTPase"/>
</dbReference>
<dbReference type="PROSITE" id="PS00211">
    <property type="entry name" value="ABC_TRANSPORTER_1"/>
    <property type="match status" value="1"/>
</dbReference>
<keyword evidence="8" id="KW-1185">Reference proteome</keyword>
<organism evidence="7 8">
    <name type="scientific">Serratia odorifera DSM 4582</name>
    <dbReference type="NCBI Taxonomy" id="667129"/>
    <lineage>
        <taxon>Bacteria</taxon>
        <taxon>Pseudomonadati</taxon>
        <taxon>Pseudomonadota</taxon>
        <taxon>Gammaproteobacteria</taxon>
        <taxon>Enterobacterales</taxon>
        <taxon>Yersiniaceae</taxon>
        <taxon>Serratia</taxon>
    </lineage>
</organism>
<comment type="function">
    <text evidence="5">Part of the ABC transporter complex HmuTUV involved in hemin import. Responsible for energy coupling to the transport system.</text>
</comment>
<evidence type="ECO:0000256" key="1">
    <source>
        <dbReference type="ARBA" id="ARBA00022448"/>
    </source>
</evidence>
<evidence type="ECO:0000259" key="6">
    <source>
        <dbReference type="PROSITE" id="PS50893"/>
    </source>
</evidence>
<dbReference type="PANTHER" id="PTHR42794">
    <property type="entry name" value="HEMIN IMPORT ATP-BINDING PROTEIN HMUV"/>
    <property type="match status" value="1"/>
</dbReference>
<dbReference type="HOGENOM" id="CLU_000604_1_11_6"/>
<evidence type="ECO:0000256" key="5">
    <source>
        <dbReference type="ARBA" id="ARBA00037066"/>
    </source>
</evidence>
<accession>D4E0B8</accession>
<proteinExistence type="predicted"/>
<evidence type="ECO:0000256" key="2">
    <source>
        <dbReference type="ARBA" id="ARBA00022741"/>
    </source>
</evidence>
<dbReference type="EC" id="3.6.3.-" evidence="7"/>
<gene>
    <name evidence="7" type="ORF">HMPREF0758_1618</name>
</gene>
<keyword evidence="3 7" id="KW-0067">ATP-binding</keyword>
<dbReference type="InterPro" id="IPR017871">
    <property type="entry name" value="ABC_transporter-like_CS"/>
</dbReference>
<evidence type="ECO:0000256" key="3">
    <source>
        <dbReference type="ARBA" id="ARBA00022840"/>
    </source>
</evidence>
<dbReference type="Gene3D" id="3.40.50.300">
    <property type="entry name" value="P-loop containing nucleotide triphosphate hydrolases"/>
    <property type="match status" value="1"/>
</dbReference>
<dbReference type="GO" id="GO:0005524">
    <property type="term" value="F:ATP binding"/>
    <property type="evidence" value="ECO:0007669"/>
    <property type="project" value="UniProtKB-KW"/>
</dbReference>
<feature type="domain" description="ABC transporter" evidence="6">
    <location>
        <begin position="36"/>
        <end position="267"/>
    </location>
</feature>
<dbReference type="InterPro" id="IPR003593">
    <property type="entry name" value="AAA+_ATPase"/>
</dbReference>
<dbReference type="EMBL" id="ADBY01000026">
    <property type="protein sequence ID" value="EFE96759.1"/>
    <property type="molecule type" value="Genomic_DNA"/>
</dbReference>
<evidence type="ECO:0000313" key="7">
    <source>
        <dbReference type="EMBL" id="EFE96759.1"/>
    </source>
</evidence>
<evidence type="ECO:0000313" key="8">
    <source>
        <dbReference type="Proteomes" id="UP000005723"/>
    </source>
</evidence>
<keyword evidence="1" id="KW-0813">Transport</keyword>
<dbReference type="InterPro" id="IPR003439">
    <property type="entry name" value="ABC_transporter-like_ATP-bd"/>
</dbReference>
<protein>
    <submittedName>
        <fullName evidence="7">ABC transporter, ATP-binding protein</fullName>
        <ecNumber evidence="7">3.6.3.-</ecNumber>
    </submittedName>
</protein>
<reference evidence="7 8" key="1">
    <citation type="submission" date="2010-01" db="EMBL/GenBank/DDBJ databases">
        <authorList>
            <person name="Muzny D."/>
            <person name="Qin X."/>
            <person name="Deng J."/>
            <person name="Jiang H."/>
            <person name="Liu Y."/>
            <person name="Qu J."/>
            <person name="Song X.-Z."/>
            <person name="Zhang L."/>
            <person name="Thornton R."/>
            <person name="Coyle M."/>
            <person name="Francisco L."/>
            <person name="Jackson L."/>
            <person name="Javaid M."/>
            <person name="Korchina V."/>
            <person name="Kovar C."/>
            <person name="Mata R."/>
            <person name="Mathew T."/>
            <person name="Ngo R."/>
            <person name="Nguyen L."/>
            <person name="Nguyen N."/>
            <person name="Okwuonu G."/>
            <person name="Ongeri F."/>
            <person name="Pham C."/>
            <person name="Simmons D."/>
            <person name="Wilczek-Boney K."/>
            <person name="Hale W."/>
            <person name="Jakkamsetti A."/>
            <person name="Pham P."/>
            <person name="Ruth R."/>
            <person name="San Lucas F."/>
            <person name="Warren J."/>
            <person name="Zhang J."/>
            <person name="Zhao Z."/>
            <person name="Zhou C."/>
            <person name="Zhu D."/>
            <person name="Lee S."/>
            <person name="Bess C."/>
            <person name="Blankenburg K."/>
            <person name="Forbes L."/>
            <person name="Fu Q."/>
            <person name="Gubbala S."/>
            <person name="Hirani K."/>
            <person name="Jayaseelan J.C."/>
            <person name="Lara F."/>
            <person name="Munidasa M."/>
            <person name="Palculict T."/>
            <person name="Patil S."/>
            <person name="Pu L.-L."/>
            <person name="Saada N."/>
            <person name="Tang L."/>
            <person name="Weissenberger G."/>
            <person name="Zhu Y."/>
            <person name="Hemphill L."/>
            <person name="Shang Y."/>
            <person name="Youmans B."/>
            <person name="Ayvaz T."/>
            <person name="Ross M."/>
            <person name="Santibanez J."/>
            <person name="Aqrawi P."/>
            <person name="Gross S."/>
            <person name="Joshi V."/>
            <person name="Fowler G."/>
            <person name="Nazareth L."/>
            <person name="Reid J."/>
            <person name="Worley K."/>
            <person name="Petrosino J."/>
            <person name="Highlander S."/>
            <person name="Gibbs R."/>
        </authorList>
    </citation>
    <scope>NUCLEOTIDE SEQUENCE [LARGE SCALE GENOMIC DNA]</scope>
    <source>
        <strain evidence="7 8">DSM 4582</strain>
    </source>
</reference>
<dbReference type="STRING" id="667129.HMPREF0758_1618"/>
<evidence type="ECO:0000256" key="4">
    <source>
        <dbReference type="ARBA" id="ARBA00022967"/>
    </source>
</evidence>
<keyword evidence="7" id="KW-0378">Hydrolase</keyword>
<keyword evidence="4" id="KW-1278">Translocase</keyword>
<dbReference type="GO" id="GO:0016887">
    <property type="term" value="F:ATP hydrolysis activity"/>
    <property type="evidence" value="ECO:0007669"/>
    <property type="project" value="InterPro"/>
</dbReference>
<dbReference type="Proteomes" id="UP000005723">
    <property type="component" value="Unassembled WGS sequence"/>
</dbReference>
<name>D4E0B8_SEROD</name>
<dbReference type="PROSITE" id="PS50893">
    <property type="entry name" value="ABC_TRANSPORTER_2"/>
    <property type="match status" value="1"/>
</dbReference>
<sequence length="290" mass="31686">MRGLQEAHELCMLCYNISFVWGCILLSIDSHGGALLQLQRLGYTTGCGKPLLSDINLDLRPAECLAIIGPNGSGKSTLLRTLTGELTPTSGDLYFDGRPLSQLSRLQRARTIALLAQSDSAHPQLSVSEYVELGRLPYQGRDSAQRHRQLVEHALTETGMRGLRHQRLGRLSGGERQRAALARAFAQTPQLLLLDEPTNHLDPLARASLLNWVKRKGIAAIAVLHDLALVAPFADRVAVIERGRLVRCDIPSRALAADCINPVFGLDSFVIAHPHTGQPLHIFEAPQRAG</sequence>